<feature type="compositionally biased region" description="Low complexity" evidence="1">
    <location>
        <begin position="677"/>
        <end position="690"/>
    </location>
</feature>
<feature type="region of interest" description="Disordered" evidence="1">
    <location>
        <begin position="409"/>
        <end position="431"/>
    </location>
</feature>
<gene>
    <name evidence="2" type="ORF">JVT61DRAFT_5406</name>
</gene>
<feature type="compositionally biased region" description="Pro residues" evidence="1">
    <location>
        <begin position="253"/>
        <end position="267"/>
    </location>
</feature>
<feature type="region of interest" description="Disordered" evidence="1">
    <location>
        <begin position="677"/>
        <end position="1000"/>
    </location>
</feature>
<feature type="region of interest" description="Disordered" evidence="1">
    <location>
        <begin position="1"/>
        <end position="36"/>
    </location>
</feature>
<dbReference type="OrthoDB" id="3231532at2759"/>
<feature type="compositionally biased region" description="Polar residues" evidence="1">
    <location>
        <begin position="413"/>
        <end position="423"/>
    </location>
</feature>
<feature type="region of interest" description="Disordered" evidence="1">
    <location>
        <begin position="1149"/>
        <end position="1196"/>
    </location>
</feature>
<feature type="compositionally biased region" description="Polar residues" evidence="1">
    <location>
        <begin position="157"/>
        <end position="168"/>
    </location>
</feature>
<feature type="compositionally biased region" description="Low complexity" evidence="1">
    <location>
        <begin position="225"/>
        <end position="235"/>
    </location>
</feature>
<dbReference type="Proteomes" id="UP000683000">
    <property type="component" value="Unassembled WGS sequence"/>
</dbReference>
<evidence type="ECO:0000256" key="1">
    <source>
        <dbReference type="SAM" id="MobiDB-lite"/>
    </source>
</evidence>
<feature type="compositionally biased region" description="Basic and acidic residues" evidence="1">
    <location>
        <begin position="793"/>
        <end position="809"/>
    </location>
</feature>
<protein>
    <submittedName>
        <fullName evidence="2">Uncharacterized protein</fullName>
    </submittedName>
</protein>
<evidence type="ECO:0000313" key="3">
    <source>
        <dbReference type="Proteomes" id="UP000683000"/>
    </source>
</evidence>
<feature type="compositionally biased region" description="Basic and acidic residues" evidence="1">
    <location>
        <begin position="974"/>
        <end position="990"/>
    </location>
</feature>
<proteinExistence type="predicted"/>
<feature type="compositionally biased region" description="Polar residues" evidence="1">
    <location>
        <begin position="450"/>
        <end position="465"/>
    </location>
</feature>
<dbReference type="EMBL" id="JAGFBS010000002">
    <property type="protein sequence ID" value="KAG6381011.1"/>
    <property type="molecule type" value="Genomic_DNA"/>
</dbReference>
<reference evidence="2" key="1">
    <citation type="submission" date="2021-03" db="EMBL/GenBank/DDBJ databases">
        <title>Evolutionary innovations through gain and loss of genes in the ectomycorrhizal Boletales.</title>
        <authorList>
            <person name="Wu G."/>
            <person name="Miyauchi S."/>
            <person name="Morin E."/>
            <person name="Yang Z.-L."/>
            <person name="Xu J."/>
            <person name="Martin F.M."/>
        </authorList>
    </citation>
    <scope>NUCLEOTIDE SEQUENCE</scope>
    <source>
        <strain evidence="2">BR01</strain>
    </source>
</reference>
<comment type="caution">
    <text evidence="2">The sequence shown here is derived from an EMBL/GenBank/DDBJ whole genome shotgun (WGS) entry which is preliminary data.</text>
</comment>
<feature type="compositionally biased region" description="Basic and acidic residues" evidence="1">
    <location>
        <begin position="838"/>
        <end position="908"/>
    </location>
</feature>
<evidence type="ECO:0000313" key="2">
    <source>
        <dbReference type="EMBL" id="KAG6381011.1"/>
    </source>
</evidence>
<sequence length="1196" mass="131464">MPADRSRRSSTRPSVGDACVNGGHRLVEKNGDRMSGYRPNTLFQTAPEASNPSHRLSGTVCAHPVRQGSAIFNLHQHVSPNEHDQSMQEPVTAVSRRLSRKDSKNSSARSLWHTKSTKKPAESPTATATQVVKHLSSSLASTHSLLSMDPSDDNDGPRSSQENATPSRSIIPDPLGELPAWFKKENEMAAANISSFRIKYPLHDPNGPRWYKNHHLLPPPNVNRPPSHFSSSFPPMAASVHSLQDRSEDLTRPPAPSRSPTGTPLPTPSTSQVRIPDPSVKPRSRKTSQDNIDLMDVSDPWGTRWHHESPYDAGSSVSPVSVDSPEVTLHSTFYLVSGLADKTQGVPRTRSRLSSVNAGQGRRKTVTPSPLSQSTSALVQALEPTHLTRKLSKRRKPVLAALFGTHAKDTLEGQESSPVQDTPSSSRKRLSTISSGALHINFGGSKRHSTLSPMSISANGSTAAFSSHSSSKHDKRQSVLGRLVRKFSVLRRPSQDPVTTINDRSEVFPSSRRSVVLQRQLSPEIPVTEKKVSSPSKRIPPPRIDLDLEPQGDNGLSIEVEQANSDHTSSIFYDMSFSPLGKLMIANPDAPSSGGTTPVKVNTALPPGAFSEPPPEDVPPAGRLHPADRLQAAKPASMPSSAGRASPIPGLLSPISVAIPAITLPEVAQFTATARSPIPSVSIPPSSPSSGLRLNTSLSEIPHPQPPHLVLPVVDDSPLSKASVLVNPPTPYNTDEPYPELPVFESVPTDRSGDNRQSQDVSSPRRISPAKEADDQQVDGQVRLTKSNSTSSRKTETYKLVRTHSDKVSSPEAAFQAEGDQWLVVNSAEVPRRRRTRERTEKTGRIEKLLRTPRERERDRDREKERGRHHEREREKERERDRDRDRERRRERERDRDRERERGRDEERRRRREKASQQGDEDRRRTTSHTKVKSPPADKTDSSSLSGRPGRARSLDNAQGPTLVQPLIFTLQDEPPRIRKSDERPRDSMHQRHSKTTRPGASPVVAVTRVDRLPSMSARPTSELTSAADMNALKAREAWDIDRLWKGRSMVHGQPDTSMIATSSSVDSKAVNNRDAFSVQSFAHGSSHTSYVVQPLQAHPIPASVFYANMPSAPPPIIYAATSPYGQPHASSSRDHTTYRSLSNSFAFPSGDSSVDLSTRANPLPAPPRESSYQPTLLPVLADRSSGSASEYWGKY</sequence>
<accession>A0A8I2YYX4</accession>
<organism evidence="2 3">
    <name type="scientific">Boletus reticuloceps</name>
    <dbReference type="NCBI Taxonomy" id="495285"/>
    <lineage>
        <taxon>Eukaryota</taxon>
        <taxon>Fungi</taxon>
        <taxon>Dikarya</taxon>
        <taxon>Basidiomycota</taxon>
        <taxon>Agaricomycotina</taxon>
        <taxon>Agaricomycetes</taxon>
        <taxon>Agaricomycetidae</taxon>
        <taxon>Boletales</taxon>
        <taxon>Boletineae</taxon>
        <taxon>Boletaceae</taxon>
        <taxon>Boletoideae</taxon>
        <taxon>Boletus</taxon>
    </lineage>
</organism>
<dbReference type="AlphaFoldDB" id="A0A8I2YYX4"/>
<feature type="region of interest" description="Disordered" evidence="1">
    <location>
        <begin position="444"/>
        <end position="478"/>
    </location>
</feature>
<feature type="region of interest" description="Disordered" evidence="1">
    <location>
        <begin position="79"/>
        <end position="173"/>
    </location>
</feature>
<feature type="region of interest" description="Disordered" evidence="1">
    <location>
        <begin position="217"/>
        <end position="299"/>
    </location>
</feature>
<name>A0A8I2YYX4_9AGAM</name>
<keyword evidence="3" id="KW-1185">Reference proteome</keyword>
<feature type="region of interest" description="Disordered" evidence="1">
    <location>
        <begin position="526"/>
        <end position="550"/>
    </location>
</feature>
<feature type="region of interest" description="Disordered" evidence="1">
    <location>
        <begin position="343"/>
        <end position="374"/>
    </location>
</feature>
<feature type="compositionally biased region" description="Polar residues" evidence="1">
    <location>
        <begin position="1149"/>
        <end position="1161"/>
    </location>
</feature>
<feature type="compositionally biased region" description="Low complexity" evidence="1">
    <location>
        <begin position="710"/>
        <end position="720"/>
    </location>
</feature>
<feature type="compositionally biased region" description="Low complexity" evidence="1">
    <location>
        <begin position="135"/>
        <end position="147"/>
    </location>
</feature>